<keyword evidence="1" id="KW-0614">Plasmid</keyword>
<proteinExistence type="predicted"/>
<protein>
    <submittedName>
        <fullName evidence="1">DUF5405 family protein</fullName>
    </submittedName>
</protein>
<gene>
    <name evidence="1" type="ORF">QE210_21355</name>
</gene>
<dbReference type="AlphaFoldDB" id="A0AA95K8U6"/>
<geneLocation type="plasmid" evidence="1 2">
    <name>paPv10</name>
</geneLocation>
<dbReference type="RefSeq" id="WP_280627199.1">
    <property type="nucleotide sequence ID" value="NZ_CP123514.1"/>
</dbReference>
<reference evidence="1" key="1">
    <citation type="submission" date="2023-04" db="EMBL/GenBank/DDBJ databases">
        <title>Genome dynamics across the evolutionary transition to endosymbiosis.</title>
        <authorList>
            <person name="Siozios S."/>
            <person name="Nadal-Jimenez P."/>
            <person name="Azagi T."/>
            <person name="Sprong H."/>
            <person name="Frost C.L."/>
            <person name="Parratt S.R."/>
            <person name="Taylor G."/>
            <person name="Brettell L."/>
            <person name="Lew K.C."/>
            <person name="Croft L."/>
            <person name="King K.C."/>
            <person name="Brockhurst M.A."/>
            <person name="Hypsa V."/>
            <person name="Novakova E."/>
            <person name="Darby A.C."/>
            <person name="Hurst G.D.D."/>
        </authorList>
    </citation>
    <scope>NUCLEOTIDE SEQUENCE</scope>
    <source>
        <strain evidence="1">APv</strain>
        <plasmid evidence="1">paPv10</plasmid>
    </source>
</reference>
<dbReference type="EMBL" id="CP123514">
    <property type="protein sequence ID" value="WGM03982.1"/>
    <property type="molecule type" value="Genomic_DNA"/>
</dbReference>
<dbReference type="Proteomes" id="UP001177595">
    <property type="component" value="Plasmid paPv10"/>
</dbReference>
<organism evidence="1 2">
    <name type="scientific">Arsenophonus nasoniae</name>
    <name type="common">son-killer infecting Nasonia vitripennis</name>
    <dbReference type="NCBI Taxonomy" id="638"/>
    <lineage>
        <taxon>Bacteria</taxon>
        <taxon>Pseudomonadati</taxon>
        <taxon>Pseudomonadota</taxon>
        <taxon>Gammaproteobacteria</taxon>
        <taxon>Enterobacterales</taxon>
        <taxon>Morganellaceae</taxon>
        <taxon>Arsenophonus</taxon>
    </lineage>
</organism>
<accession>A0AA95K8U6</accession>
<evidence type="ECO:0000313" key="1">
    <source>
        <dbReference type="EMBL" id="WGM03982.1"/>
    </source>
</evidence>
<name>A0AA95K8U6_9GAMM</name>
<sequence length="112" mass="12873">MIPLDPKAGAYIFGTRFAISCQQNSDTHKIEWRLLEANASLRCYEMVCLHTDPVRLVMDLISHHTLRTHANDIRTLDHYRETVDILSRRCETAINLLDPDKLGARVDEACHD</sequence>
<evidence type="ECO:0000313" key="2">
    <source>
        <dbReference type="Proteomes" id="UP001177595"/>
    </source>
</evidence>